<feature type="coiled-coil region" evidence="3">
    <location>
        <begin position="68"/>
        <end position="441"/>
    </location>
</feature>
<dbReference type="Proteomes" id="UP000639772">
    <property type="component" value="Unassembled WGS sequence"/>
</dbReference>
<evidence type="ECO:0000313" key="6">
    <source>
        <dbReference type="Proteomes" id="UP000639772"/>
    </source>
</evidence>
<feature type="region of interest" description="Disordered" evidence="4">
    <location>
        <begin position="557"/>
        <end position="650"/>
    </location>
</feature>
<dbReference type="InterPro" id="IPR008545">
    <property type="entry name" value="Web"/>
</dbReference>
<name>A0A835QKA7_VANPL</name>
<dbReference type="GO" id="GO:0009904">
    <property type="term" value="P:chloroplast accumulation movement"/>
    <property type="evidence" value="ECO:0007669"/>
    <property type="project" value="TreeGrafter"/>
</dbReference>
<dbReference type="GO" id="GO:0005829">
    <property type="term" value="C:cytosol"/>
    <property type="evidence" value="ECO:0007669"/>
    <property type="project" value="TreeGrafter"/>
</dbReference>
<sequence>MEETKDREGCGFEEGAQMDSKHRHIGRRRRASSEVDAGRGFVDTAAPFESVKAAVNMFGGTVDWKAQRALVKERGKNAEQELEDAKQELLLYQKRSEAAVYAKDRVIQELEITKKLAEDVKFLLEKARTEAAQAEQDSELAQLRVREAEQGIAGEASVAAKAQVKITTSRYLEAEDELKSVKAELEELRKRYKVLVQEQGVASKKAEEAILASKEAEKRVEELAMELVSVKETLELAQASHLDAEEVRLNAALMREREKLDWEKQVKESEEELKSLEERICAANDLKLKLDRATSLLSTLKAELASYSPREETEVPHGEKEKMTSARKELEVVNVSIEKAKDEVNCLRVAASSLKSELEAQKGSVASLELKKEMSNITISSLRAELEKTQSELQSVQAKEKILQEEMVHFPGELQEKALETDRVKSNAQSASQELAKAKEMAELAMAGATAMKLRLQAVLREIEAAKASEKLALEAIKAMQESEDHTATSPKAVAFPLEEYIELSKRAVEAESLAEARVIAAVEQIKEAKKKETLRREELAAAYKEVKHCKEALREATEKSEMAAKGKLKAEQELRDWRSENEQRRKATRAAASASNGQAKNAHSHWRSFDDNRDGRGYNPASVTRVNSTPNPNLYSPSSEGRAPPELKPRRKKSLFPRIVMFLAKKKAQSLNLHFPPKFVCWRMVERRRDRLVVAHVASLAPLPPLPSRIMFHNTALSMAISNPNSISFLSSKSKFSTFLNRPKPSRLRLRAAASTSDASASSSPDWFVPRVPSFGGSGTVSGRSPGIRTNAQEEEKDVERKKKKKWFWWPGERQSYLVDDSDALPLPMTYPDSTPAPPEEVERRLQCDPVVEDCKEVVYEWTGKCRSCQGSGFVDYYSKKGRKTVHKCIPCLGLGYVHKRTLRKDIDVMEDLNNEKSP</sequence>
<feature type="compositionally biased region" description="Low complexity" evidence="4">
    <location>
        <begin position="590"/>
        <end position="602"/>
    </location>
</feature>
<feature type="compositionally biased region" description="Basic and acidic residues" evidence="4">
    <location>
        <begin position="1"/>
        <end position="10"/>
    </location>
</feature>
<evidence type="ECO:0000256" key="2">
    <source>
        <dbReference type="ARBA" id="ARBA00023054"/>
    </source>
</evidence>
<comment type="similarity">
    <text evidence="1">Belongs to the WEB family.</text>
</comment>
<evidence type="ECO:0000313" key="5">
    <source>
        <dbReference type="EMBL" id="KAG0471224.1"/>
    </source>
</evidence>
<feature type="region of interest" description="Disordered" evidence="4">
    <location>
        <begin position="779"/>
        <end position="798"/>
    </location>
</feature>
<dbReference type="EMBL" id="JADCNM010000008">
    <property type="protein sequence ID" value="KAG0471224.1"/>
    <property type="molecule type" value="Genomic_DNA"/>
</dbReference>
<accession>A0A835QKA7</accession>
<feature type="region of interest" description="Disordered" evidence="4">
    <location>
        <begin position="1"/>
        <end position="36"/>
    </location>
</feature>
<organism evidence="5 6">
    <name type="scientific">Vanilla planifolia</name>
    <name type="common">Vanilla</name>
    <dbReference type="NCBI Taxonomy" id="51239"/>
    <lineage>
        <taxon>Eukaryota</taxon>
        <taxon>Viridiplantae</taxon>
        <taxon>Streptophyta</taxon>
        <taxon>Embryophyta</taxon>
        <taxon>Tracheophyta</taxon>
        <taxon>Spermatophyta</taxon>
        <taxon>Magnoliopsida</taxon>
        <taxon>Liliopsida</taxon>
        <taxon>Asparagales</taxon>
        <taxon>Orchidaceae</taxon>
        <taxon>Vanilloideae</taxon>
        <taxon>Vanilleae</taxon>
        <taxon>Vanilla</taxon>
    </lineage>
</organism>
<dbReference type="GO" id="GO:0009903">
    <property type="term" value="P:chloroplast avoidance movement"/>
    <property type="evidence" value="ECO:0007669"/>
    <property type="project" value="TreeGrafter"/>
</dbReference>
<evidence type="ECO:0000256" key="1">
    <source>
        <dbReference type="ARBA" id="ARBA00005485"/>
    </source>
</evidence>
<evidence type="ECO:0000256" key="4">
    <source>
        <dbReference type="SAM" id="MobiDB-lite"/>
    </source>
</evidence>
<dbReference type="PANTHER" id="PTHR32054:SF31">
    <property type="entry name" value="PROTEIN WEAK CHLOROPLAST MOVEMENT UNDER BLUE LIGHT 1"/>
    <property type="match status" value="1"/>
</dbReference>
<dbReference type="OrthoDB" id="1931671at2759"/>
<feature type="compositionally biased region" description="Polar residues" evidence="4">
    <location>
        <begin position="622"/>
        <end position="640"/>
    </location>
</feature>
<protein>
    <submittedName>
        <fullName evidence="5">Uncharacterized protein</fullName>
    </submittedName>
</protein>
<reference evidence="5 6" key="1">
    <citation type="journal article" date="2020" name="Nat. Food">
        <title>A phased Vanilla planifolia genome enables genetic improvement of flavour and production.</title>
        <authorList>
            <person name="Hasing T."/>
            <person name="Tang H."/>
            <person name="Brym M."/>
            <person name="Khazi F."/>
            <person name="Huang T."/>
            <person name="Chambers A.H."/>
        </authorList>
    </citation>
    <scope>NUCLEOTIDE SEQUENCE [LARGE SCALE GENOMIC DNA]</scope>
    <source>
        <tissue evidence="5">Leaf</tissue>
    </source>
</reference>
<feature type="compositionally biased region" description="Basic residues" evidence="4">
    <location>
        <begin position="21"/>
        <end position="30"/>
    </location>
</feature>
<dbReference type="AlphaFoldDB" id="A0A835QKA7"/>
<keyword evidence="2 3" id="KW-0175">Coiled coil</keyword>
<comment type="caution">
    <text evidence="5">The sequence shown here is derived from an EMBL/GenBank/DDBJ whole genome shotgun (WGS) entry which is preliminary data.</text>
</comment>
<dbReference type="Pfam" id="PF05701">
    <property type="entry name" value="WEMBL"/>
    <property type="match status" value="1"/>
</dbReference>
<feature type="compositionally biased region" description="Basic and acidic residues" evidence="4">
    <location>
        <begin position="608"/>
        <end position="617"/>
    </location>
</feature>
<gene>
    <name evidence="5" type="ORF">HPP92_015770</name>
</gene>
<feature type="compositionally biased region" description="Basic and acidic residues" evidence="4">
    <location>
        <begin position="557"/>
        <end position="586"/>
    </location>
</feature>
<proteinExistence type="inferred from homology"/>
<evidence type="ECO:0000256" key="3">
    <source>
        <dbReference type="SAM" id="Coils"/>
    </source>
</evidence>
<dbReference type="PANTHER" id="PTHR32054">
    <property type="entry name" value="HEAVY CHAIN, PUTATIVE, EXPRESSED-RELATED-RELATED"/>
    <property type="match status" value="1"/>
</dbReference>